<evidence type="ECO:0000256" key="3">
    <source>
        <dbReference type="ARBA" id="ARBA00023128"/>
    </source>
</evidence>
<proteinExistence type="inferred from homology"/>
<dbReference type="STRING" id="857566.A0A1E3PDX4"/>
<dbReference type="PROSITE" id="PS51808">
    <property type="entry name" value="CHCH"/>
    <property type="match status" value="1"/>
</dbReference>
<feature type="region of interest" description="Disordered" evidence="7">
    <location>
        <begin position="1"/>
        <end position="23"/>
    </location>
</feature>
<evidence type="ECO:0000256" key="2">
    <source>
        <dbReference type="ARBA" id="ARBA00004569"/>
    </source>
</evidence>
<reference evidence="8 9" key="1">
    <citation type="journal article" date="2016" name="Proc. Natl. Acad. Sci. U.S.A.">
        <title>Comparative genomics of biotechnologically important yeasts.</title>
        <authorList>
            <person name="Riley R."/>
            <person name="Haridas S."/>
            <person name="Wolfe K.H."/>
            <person name="Lopes M.R."/>
            <person name="Hittinger C.T."/>
            <person name="Goeker M."/>
            <person name="Salamov A.A."/>
            <person name="Wisecaver J.H."/>
            <person name="Long T.M."/>
            <person name="Calvey C.H."/>
            <person name="Aerts A.L."/>
            <person name="Barry K.W."/>
            <person name="Choi C."/>
            <person name="Clum A."/>
            <person name="Coughlan A.Y."/>
            <person name="Deshpande S."/>
            <person name="Douglass A.P."/>
            <person name="Hanson S.J."/>
            <person name="Klenk H.-P."/>
            <person name="LaButti K.M."/>
            <person name="Lapidus A."/>
            <person name="Lindquist E.A."/>
            <person name="Lipzen A.M."/>
            <person name="Meier-Kolthoff J.P."/>
            <person name="Ohm R.A."/>
            <person name="Otillar R.P."/>
            <person name="Pangilinan J.L."/>
            <person name="Peng Y."/>
            <person name="Rokas A."/>
            <person name="Rosa C.A."/>
            <person name="Scheuner C."/>
            <person name="Sibirny A.A."/>
            <person name="Slot J.C."/>
            <person name="Stielow J.B."/>
            <person name="Sun H."/>
            <person name="Kurtzman C.P."/>
            <person name="Blackwell M."/>
            <person name="Grigoriev I.V."/>
            <person name="Jeffries T.W."/>
        </authorList>
    </citation>
    <scope>NUCLEOTIDE SEQUENCE [LARGE SCALE GENOMIC DNA]</scope>
    <source>
        <strain evidence="8 9">DSM 6958</strain>
    </source>
</reference>
<dbReference type="InterPro" id="IPR051040">
    <property type="entry name" value="COX23"/>
</dbReference>
<keyword evidence="4" id="KW-1015">Disulfide bond</keyword>
<name>A0A1E3PDX4_9ASCO</name>
<dbReference type="GO" id="GO:0005758">
    <property type="term" value="C:mitochondrial intermembrane space"/>
    <property type="evidence" value="ECO:0007669"/>
    <property type="project" value="UniProtKB-SubCell"/>
</dbReference>
<protein>
    <recommendedName>
        <fullName evidence="6">Cytochrome c oxidase-assembly factor COX23, mitochondrial</fullName>
    </recommendedName>
</protein>
<gene>
    <name evidence="8" type="ORF">NADFUDRAFT_84159</name>
</gene>
<evidence type="ECO:0000256" key="7">
    <source>
        <dbReference type="SAM" id="MobiDB-lite"/>
    </source>
</evidence>
<comment type="similarity">
    <text evidence="5">Belongs to the COX23 family.</text>
</comment>
<comment type="function">
    <text evidence="1">Required for the assembly of cytochrome c oxidase.</text>
</comment>
<keyword evidence="3" id="KW-0496">Mitochondrion</keyword>
<evidence type="ECO:0000256" key="6">
    <source>
        <dbReference type="ARBA" id="ARBA00041104"/>
    </source>
</evidence>
<keyword evidence="9" id="KW-1185">Reference proteome</keyword>
<dbReference type="InterPro" id="IPR009069">
    <property type="entry name" value="Cys_alpha_HP_mot_SF"/>
</dbReference>
<comment type="subcellular location">
    <subcellularLocation>
        <location evidence="2">Mitochondrion intermembrane space</location>
    </subcellularLocation>
</comment>
<dbReference type="Proteomes" id="UP000095009">
    <property type="component" value="Unassembled WGS sequence"/>
</dbReference>
<sequence length="110" mass="13127">MSEENKKIPEVDHSANIETDKEKVNFTKDGKAVKFYPDNPTAMEHKRAIRTKMPTQFYDPCAEASKMSLACMERNNFERDNCIEYFKAYRECKKAWAEERKKDRRNGFRY</sequence>
<dbReference type="SUPFAM" id="SSF47072">
    <property type="entry name" value="Cysteine alpha-hairpin motif"/>
    <property type="match status" value="1"/>
</dbReference>
<evidence type="ECO:0000256" key="4">
    <source>
        <dbReference type="ARBA" id="ARBA00023157"/>
    </source>
</evidence>
<dbReference type="GO" id="GO:0033617">
    <property type="term" value="P:mitochondrial respiratory chain complex IV assembly"/>
    <property type="evidence" value="ECO:0007669"/>
    <property type="project" value="EnsemblFungi"/>
</dbReference>
<dbReference type="EMBL" id="KV454414">
    <property type="protein sequence ID" value="ODQ63490.1"/>
    <property type="molecule type" value="Genomic_DNA"/>
</dbReference>
<evidence type="ECO:0000313" key="9">
    <source>
        <dbReference type="Proteomes" id="UP000095009"/>
    </source>
</evidence>
<dbReference type="OrthoDB" id="9971592at2759"/>
<organism evidence="8 9">
    <name type="scientific">Nadsonia fulvescens var. elongata DSM 6958</name>
    <dbReference type="NCBI Taxonomy" id="857566"/>
    <lineage>
        <taxon>Eukaryota</taxon>
        <taxon>Fungi</taxon>
        <taxon>Dikarya</taxon>
        <taxon>Ascomycota</taxon>
        <taxon>Saccharomycotina</taxon>
        <taxon>Dipodascomycetes</taxon>
        <taxon>Dipodascales</taxon>
        <taxon>Dipodascales incertae sedis</taxon>
        <taxon>Nadsonia</taxon>
    </lineage>
</organism>
<dbReference type="PANTHER" id="PTHR46811:SF1">
    <property type="entry name" value="COILED-COIL-HELIX-COILED-COIL-HELIX DOMAIN-CONTAINING PROTEIN 7"/>
    <property type="match status" value="1"/>
</dbReference>
<evidence type="ECO:0000256" key="1">
    <source>
        <dbReference type="ARBA" id="ARBA00003875"/>
    </source>
</evidence>
<accession>A0A1E3PDX4</accession>
<evidence type="ECO:0000313" key="8">
    <source>
        <dbReference type="EMBL" id="ODQ63490.1"/>
    </source>
</evidence>
<dbReference type="PANTHER" id="PTHR46811">
    <property type="entry name" value="COILED-COIL-HELIX-COILED-COIL-HELIX DOMAIN-CONTAINING PROTEIN 7"/>
    <property type="match status" value="1"/>
</dbReference>
<evidence type="ECO:0000256" key="5">
    <source>
        <dbReference type="ARBA" id="ARBA00038264"/>
    </source>
</evidence>
<dbReference type="AlphaFoldDB" id="A0A1E3PDX4"/>